<dbReference type="Proteomes" id="UP000569092">
    <property type="component" value="Unassembled WGS sequence"/>
</dbReference>
<reference evidence="2 3" key="1">
    <citation type="submission" date="2020-08" db="EMBL/GenBank/DDBJ databases">
        <title>Genomic Encyclopedia of Type Strains, Phase IV (KMG-V): Genome sequencing to study the core and pangenomes of soil and plant-associated prokaryotes.</title>
        <authorList>
            <person name="Whitman W."/>
        </authorList>
    </citation>
    <scope>NUCLEOTIDE SEQUENCE [LARGE SCALE GENOMIC DNA]</scope>
    <source>
        <strain evidence="2 3">M8US30</strain>
    </source>
</reference>
<name>A0A7W8J7A9_9BACT</name>
<dbReference type="EMBL" id="JACHDZ010000002">
    <property type="protein sequence ID" value="MBB5343873.1"/>
    <property type="molecule type" value="Genomic_DNA"/>
</dbReference>
<accession>A0A7W8J7A9</accession>
<evidence type="ECO:0000313" key="2">
    <source>
        <dbReference type="EMBL" id="MBB5343873.1"/>
    </source>
</evidence>
<dbReference type="InterPro" id="IPR036237">
    <property type="entry name" value="Xyl_isomerase-like_sf"/>
</dbReference>
<keyword evidence="2" id="KW-0413">Isomerase</keyword>
<dbReference type="InterPro" id="IPR013022">
    <property type="entry name" value="Xyl_isomerase-like_TIM-brl"/>
</dbReference>
<organism evidence="2 3">
    <name type="scientific">Tunturiibacter lichenicola</name>
    <dbReference type="NCBI Taxonomy" id="2051959"/>
    <lineage>
        <taxon>Bacteria</taxon>
        <taxon>Pseudomonadati</taxon>
        <taxon>Acidobacteriota</taxon>
        <taxon>Terriglobia</taxon>
        <taxon>Terriglobales</taxon>
        <taxon>Acidobacteriaceae</taxon>
        <taxon>Tunturiibacter</taxon>
    </lineage>
</organism>
<dbReference type="SUPFAM" id="SSF51658">
    <property type="entry name" value="Xylose isomerase-like"/>
    <property type="match status" value="1"/>
</dbReference>
<dbReference type="AlphaFoldDB" id="A0A7W8J7A9"/>
<sequence length="321" mass="35163">MRLGLFTPIFNGLSLDALVVELKKYPQIEALEIGTGGWPGSSHLDLDSLLASKEAAHAYRSKVGDAGLTISALSCHGNPVHPKKEIAGHDDELLRKTVRLAEQIHVPVVVTFSGCPGGSAQDVTPNWITAAWPPEFSEALAWQWEERLIPYWKGAAQVAKDAGVKIALEAHPGFCVYNPETVLRLRAAVGDSVGINLDPSHLWWQGIDIPSAIAALGEAIFHFHAKDVAIHGAMRDVNGVLDTKSYREMAKRSWLFRSVGWGHSELEWKRIASALRLIGYDYVMSIEHEDALASTHEGLSSAISMLSRVLLKEAPVEAWWA</sequence>
<dbReference type="GO" id="GO:0016853">
    <property type="term" value="F:isomerase activity"/>
    <property type="evidence" value="ECO:0007669"/>
    <property type="project" value="UniProtKB-KW"/>
</dbReference>
<evidence type="ECO:0000259" key="1">
    <source>
        <dbReference type="Pfam" id="PF01261"/>
    </source>
</evidence>
<dbReference type="Pfam" id="PF01261">
    <property type="entry name" value="AP_endonuc_2"/>
    <property type="match status" value="1"/>
</dbReference>
<dbReference type="PANTHER" id="PTHR12110">
    <property type="entry name" value="HYDROXYPYRUVATE ISOMERASE"/>
    <property type="match status" value="1"/>
</dbReference>
<dbReference type="Gene3D" id="3.20.20.150">
    <property type="entry name" value="Divalent-metal-dependent TIM barrel enzymes"/>
    <property type="match status" value="1"/>
</dbReference>
<feature type="domain" description="Xylose isomerase-like TIM barrel" evidence="1">
    <location>
        <begin position="49"/>
        <end position="301"/>
    </location>
</feature>
<protein>
    <submittedName>
        <fullName evidence="2">Sugar phosphate isomerase/epimerase</fullName>
    </submittedName>
</protein>
<dbReference type="PANTHER" id="PTHR12110:SF21">
    <property type="entry name" value="XYLOSE ISOMERASE-LIKE TIM BARREL DOMAIN-CONTAINING PROTEIN"/>
    <property type="match status" value="1"/>
</dbReference>
<gene>
    <name evidence="2" type="ORF">HDF10_001848</name>
</gene>
<evidence type="ECO:0000313" key="3">
    <source>
        <dbReference type="Proteomes" id="UP000569092"/>
    </source>
</evidence>
<dbReference type="InterPro" id="IPR050312">
    <property type="entry name" value="IolE/XylAMocC-like"/>
</dbReference>
<proteinExistence type="predicted"/>
<comment type="caution">
    <text evidence="2">The sequence shown here is derived from an EMBL/GenBank/DDBJ whole genome shotgun (WGS) entry which is preliminary data.</text>
</comment>